<evidence type="ECO:0000256" key="1">
    <source>
        <dbReference type="SAM" id="MobiDB-lite"/>
    </source>
</evidence>
<feature type="compositionally biased region" description="Low complexity" evidence="1">
    <location>
        <begin position="78"/>
        <end position="88"/>
    </location>
</feature>
<feature type="region of interest" description="Disordered" evidence="1">
    <location>
        <begin position="71"/>
        <end position="132"/>
    </location>
</feature>
<dbReference type="Proteomes" id="UP000654918">
    <property type="component" value="Unassembled WGS sequence"/>
</dbReference>
<sequence>MARGVGVPTGLSLGGINPLSAVIVGRSYPQDTRNSTMPVVIKLTTLSFNFAFDNLDTPPTPPYLVVLRASSMHRRESPSTPTASPSRRVSPKSLKPVVDLTGPAVEGTTRPPPRSRGSTPSFRVVLQHDIGQ</sequence>
<proteinExistence type="predicted"/>
<protein>
    <submittedName>
        <fullName evidence="2">Uncharacterized protein</fullName>
    </submittedName>
</protein>
<accession>A0A8H6KAN6</accession>
<name>A0A8H6KAN6_9PEZI</name>
<reference evidence="2" key="1">
    <citation type="journal article" date="2020" name="Phytopathology">
        <title>Genome Sequence Resources of Colletotrichum truncatum, C. plurivorum, C. musicola, and C. sojae: Four Species Pathogenic to Soybean (Glycine max).</title>
        <authorList>
            <person name="Rogerio F."/>
            <person name="Boufleur T.R."/>
            <person name="Ciampi-Guillardi M."/>
            <person name="Sukno S.A."/>
            <person name="Thon M.R."/>
            <person name="Massola Junior N.S."/>
            <person name="Baroncelli R."/>
        </authorList>
    </citation>
    <scope>NUCLEOTIDE SEQUENCE</scope>
    <source>
        <strain evidence="2">LFN00145</strain>
    </source>
</reference>
<organism evidence="2 3">
    <name type="scientific">Colletotrichum plurivorum</name>
    <dbReference type="NCBI Taxonomy" id="2175906"/>
    <lineage>
        <taxon>Eukaryota</taxon>
        <taxon>Fungi</taxon>
        <taxon>Dikarya</taxon>
        <taxon>Ascomycota</taxon>
        <taxon>Pezizomycotina</taxon>
        <taxon>Sordariomycetes</taxon>
        <taxon>Hypocreomycetidae</taxon>
        <taxon>Glomerellales</taxon>
        <taxon>Glomerellaceae</taxon>
        <taxon>Colletotrichum</taxon>
        <taxon>Colletotrichum orchidearum species complex</taxon>
    </lineage>
</organism>
<keyword evidence="3" id="KW-1185">Reference proteome</keyword>
<dbReference type="AlphaFoldDB" id="A0A8H6KAN6"/>
<evidence type="ECO:0000313" key="3">
    <source>
        <dbReference type="Proteomes" id="UP000654918"/>
    </source>
</evidence>
<comment type="caution">
    <text evidence="2">The sequence shown here is derived from an EMBL/GenBank/DDBJ whole genome shotgun (WGS) entry which is preliminary data.</text>
</comment>
<evidence type="ECO:0000313" key="2">
    <source>
        <dbReference type="EMBL" id="KAF6827902.1"/>
    </source>
</evidence>
<gene>
    <name evidence="2" type="ORF">CPLU01_08828</name>
</gene>
<dbReference type="EMBL" id="WIGO01000130">
    <property type="protein sequence ID" value="KAF6827902.1"/>
    <property type="molecule type" value="Genomic_DNA"/>
</dbReference>